<dbReference type="PRINTS" id="PR00455">
    <property type="entry name" value="HTHTETR"/>
</dbReference>
<dbReference type="InterPro" id="IPR023772">
    <property type="entry name" value="DNA-bd_HTH_TetR-type_CS"/>
</dbReference>
<reference evidence="4" key="2">
    <citation type="submission" date="2021-04" db="EMBL/GenBank/DDBJ databases">
        <authorList>
            <person name="Gilroy R."/>
        </authorList>
    </citation>
    <scope>NUCLEOTIDE SEQUENCE</scope>
    <source>
        <strain evidence="4">421</strain>
    </source>
</reference>
<evidence type="ECO:0000256" key="1">
    <source>
        <dbReference type="ARBA" id="ARBA00023125"/>
    </source>
</evidence>
<feature type="domain" description="HTH tetR-type" evidence="3">
    <location>
        <begin position="8"/>
        <end position="68"/>
    </location>
</feature>
<dbReference type="PROSITE" id="PS01081">
    <property type="entry name" value="HTH_TETR_1"/>
    <property type="match status" value="1"/>
</dbReference>
<evidence type="ECO:0000313" key="4">
    <source>
        <dbReference type="EMBL" id="HIW85260.1"/>
    </source>
</evidence>
<dbReference type="Gene3D" id="1.10.357.10">
    <property type="entry name" value="Tetracycline Repressor, domain 2"/>
    <property type="match status" value="1"/>
</dbReference>
<dbReference type="GO" id="GO:0003677">
    <property type="term" value="F:DNA binding"/>
    <property type="evidence" value="ECO:0007669"/>
    <property type="project" value="UniProtKB-UniRule"/>
</dbReference>
<evidence type="ECO:0000259" key="3">
    <source>
        <dbReference type="PROSITE" id="PS50977"/>
    </source>
</evidence>
<dbReference type="InterPro" id="IPR009057">
    <property type="entry name" value="Homeodomain-like_sf"/>
</dbReference>
<accession>A0A9D1UG60</accession>
<dbReference type="AlphaFoldDB" id="A0A9D1UG60"/>
<dbReference type="Proteomes" id="UP000824205">
    <property type="component" value="Unassembled WGS sequence"/>
</dbReference>
<comment type="caution">
    <text evidence="4">The sequence shown here is derived from an EMBL/GenBank/DDBJ whole genome shotgun (WGS) entry which is preliminary data.</text>
</comment>
<gene>
    <name evidence="4" type="ORF">IAA48_02070</name>
</gene>
<dbReference type="PROSITE" id="PS50977">
    <property type="entry name" value="HTH_TETR_2"/>
    <property type="match status" value="1"/>
</dbReference>
<dbReference type="PANTHER" id="PTHR43479:SF11">
    <property type="entry name" value="ACREF_ENVCD OPERON REPRESSOR-RELATED"/>
    <property type="match status" value="1"/>
</dbReference>
<protein>
    <submittedName>
        <fullName evidence="4">TetR/AcrR family transcriptional regulator</fullName>
    </submittedName>
</protein>
<dbReference type="SUPFAM" id="SSF46689">
    <property type="entry name" value="Homeodomain-like"/>
    <property type="match status" value="1"/>
</dbReference>
<evidence type="ECO:0000313" key="5">
    <source>
        <dbReference type="Proteomes" id="UP000824205"/>
    </source>
</evidence>
<keyword evidence="1 2" id="KW-0238">DNA-binding</keyword>
<dbReference type="PANTHER" id="PTHR43479">
    <property type="entry name" value="ACREF/ENVCD OPERON REPRESSOR-RELATED"/>
    <property type="match status" value="1"/>
</dbReference>
<name>A0A9D1UG60_9FIRM</name>
<feature type="DNA-binding region" description="H-T-H motif" evidence="2">
    <location>
        <begin position="31"/>
        <end position="50"/>
    </location>
</feature>
<dbReference type="Pfam" id="PF00440">
    <property type="entry name" value="TetR_N"/>
    <property type="match status" value="1"/>
</dbReference>
<dbReference type="EMBL" id="DXGE01000010">
    <property type="protein sequence ID" value="HIW85260.1"/>
    <property type="molecule type" value="Genomic_DNA"/>
</dbReference>
<evidence type="ECO:0000256" key="2">
    <source>
        <dbReference type="PROSITE-ProRule" id="PRU00335"/>
    </source>
</evidence>
<organism evidence="4 5">
    <name type="scientific">Candidatus Eubacterium faecipullorum</name>
    <dbReference type="NCBI Taxonomy" id="2838571"/>
    <lineage>
        <taxon>Bacteria</taxon>
        <taxon>Bacillati</taxon>
        <taxon>Bacillota</taxon>
        <taxon>Clostridia</taxon>
        <taxon>Eubacteriales</taxon>
        <taxon>Eubacteriaceae</taxon>
        <taxon>Eubacterium</taxon>
    </lineage>
</organism>
<sequence length="215" mass="24878">MKRAEKNKKSTSEIINAALKLYAKTGSFDISVNELCRENNISKGKFYHYFASKDDLFKVAASYVIDDMCEDIDRFPVSKSASLEENLKNYYAARIDYWLKHTDYFMLAYMLLSGNDYDFRRQFSPLRAKFDASLNSKTLEIIYSANVVKSISDNEMLEVMKLIYDNMFLTNMHKIITATLKGDTAHAQKLSDDLLDLYTRLIHVLLYGMLREGSK</sequence>
<reference evidence="4" key="1">
    <citation type="journal article" date="2021" name="PeerJ">
        <title>Extensive microbial diversity within the chicken gut microbiome revealed by metagenomics and culture.</title>
        <authorList>
            <person name="Gilroy R."/>
            <person name="Ravi A."/>
            <person name="Getino M."/>
            <person name="Pursley I."/>
            <person name="Horton D.L."/>
            <person name="Alikhan N.F."/>
            <person name="Baker D."/>
            <person name="Gharbi K."/>
            <person name="Hall N."/>
            <person name="Watson M."/>
            <person name="Adriaenssens E.M."/>
            <person name="Foster-Nyarko E."/>
            <person name="Jarju S."/>
            <person name="Secka A."/>
            <person name="Antonio M."/>
            <person name="Oren A."/>
            <person name="Chaudhuri R.R."/>
            <person name="La Ragione R."/>
            <person name="Hildebrand F."/>
            <person name="Pallen M.J."/>
        </authorList>
    </citation>
    <scope>NUCLEOTIDE SEQUENCE</scope>
    <source>
        <strain evidence="4">421</strain>
    </source>
</reference>
<dbReference type="InterPro" id="IPR001647">
    <property type="entry name" value="HTH_TetR"/>
</dbReference>
<dbReference type="InterPro" id="IPR050624">
    <property type="entry name" value="HTH-type_Tx_Regulator"/>
</dbReference>
<proteinExistence type="predicted"/>